<sequence length="318" mass="34984">MLPRAPSEESLLTLISAAQLTLQRQANPFSGDESSIWSAESEETYLIGSIPLFGTRIAAYTRIRELPVLAGNLKSELACYLSTGAIKEGKSPILTVHSNKFHFLARNAPLLTICRNGAEFCKVYFKIIANNLTCYVLIFDQGEKLFLFNNAIKPCLDTVYKGTKIRIIGASGAASTYGNGHIKAFALSDRSPVLCDGLVPPEDGATIKDVKIKFLEESPLYHAVTKQRKSQVSQILALAEPLVNYPVASFLDHGKQKVDGVKLDGAIRIFEANVGDEDDISRDTLVITAMMLVLTEQEVRKMRGNNKPSYVRHPEHVS</sequence>
<organism evidence="1 2">
    <name type="scientific">Candidozyma auris</name>
    <name type="common">Yeast</name>
    <name type="synonym">Candida auris</name>
    <dbReference type="NCBI Taxonomy" id="498019"/>
    <lineage>
        <taxon>Eukaryota</taxon>
        <taxon>Fungi</taxon>
        <taxon>Dikarya</taxon>
        <taxon>Ascomycota</taxon>
        <taxon>Saccharomycotina</taxon>
        <taxon>Pichiomycetes</taxon>
        <taxon>Metschnikowiaceae</taxon>
        <taxon>Candidozyma</taxon>
    </lineage>
</organism>
<protein>
    <submittedName>
        <fullName evidence="1">Uncharacterized protein</fullName>
    </submittedName>
</protein>
<dbReference type="EMBL" id="LGST01000019">
    <property type="protein sequence ID" value="KNE00213.1"/>
    <property type="molecule type" value="Genomic_DNA"/>
</dbReference>
<name>A0A0L0P1C5_CANAR</name>
<gene>
    <name evidence="1" type="ORF">QG37_02753</name>
</gene>
<dbReference type="Proteomes" id="UP000037122">
    <property type="component" value="Unassembled WGS sequence"/>
</dbReference>
<reference evidence="2" key="1">
    <citation type="journal article" date="2015" name="BMC Genomics">
        <title>Draft genome of a commonly misdiagnosed multidrug resistant pathogen Candida auris.</title>
        <authorList>
            <person name="Chatterjee S."/>
            <person name="Alampalli S.V."/>
            <person name="Nageshan R.K."/>
            <person name="Chettiar S.T."/>
            <person name="Joshi S."/>
            <person name="Tatu U.S."/>
        </authorList>
    </citation>
    <scope>NUCLEOTIDE SEQUENCE [LARGE SCALE GENOMIC DNA]</scope>
    <source>
        <strain evidence="2">6684</strain>
    </source>
</reference>
<comment type="caution">
    <text evidence="1">The sequence shown here is derived from an EMBL/GenBank/DDBJ whole genome shotgun (WGS) entry which is preliminary data.</text>
</comment>
<dbReference type="VEuPathDB" id="FungiDB:B9J08_000830"/>
<proteinExistence type="predicted"/>
<dbReference type="VEuPathDB" id="FungiDB:CJI97_000848"/>
<evidence type="ECO:0000313" key="2">
    <source>
        <dbReference type="Proteomes" id="UP000037122"/>
    </source>
</evidence>
<dbReference type="VEuPathDB" id="FungiDB:CJJ07_004702"/>
<dbReference type="AlphaFoldDB" id="A0A0L0P1C5"/>
<dbReference type="VEuPathDB" id="FungiDB:CJI96_0003268"/>
<evidence type="ECO:0000313" key="1">
    <source>
        <dbReference type="EMBL" id="KNE00213.1"/>
    </source>
</evidence>
<dbReference type="VEuPathDB" id="FungiDB:CJJ09_002791"/>
<dbReference type="VEuPathDB" id="FungiDB:QG37_02753"/>
<accession>A0A0L0P1C5</accession>